<dbReference type="Pfam" id="PF13193">
    <property type="entry name" value="AMP-binding_C"/>
    <property type="match status" value="2"/>
</dbReference>
<dbReference type="CDD" id="cd05930">
    <property type="entry name" value="A_NRPS"/>
    <property type="match status" value="1"/>
</dbReference>
<keyword evidence="2" id="KW-0596">Phosphopantetheine</keyword>
<dbReference type="Gene3D" id="2.30.38.10">
    <property type="entry name" value="Luciferase, Domain 3"/>
    <property type="match status" value="2"/>
</dbReference>
<dbReference type="Pfam" id="PF00550">
    <property type="entry name" value="PP-binding"/>
    <property type="match status" value="2"/>
</dbReference>
<dbReference type="InterPro" id="IPR029058">
    <property type="entry name" value="AB_hydrolase_fold"/>
</dbReference>
<dbReference type="InterPro" id="IPR020845">
    <property type="entry name" value="AMP-binding_CS"/>
</dbReference>
<comment type="caution">
    <text evidence="6">The sequence shown here is derived from an EMBL/GenBank/DDBJ whole genome shotgun (WGS) entry which is preliminary data.</text>
</comment>
<dbReference type="Gene3D" id="1.10.1200.10">
    <property type="entry name" value="ACP-like"/>
    <property type="match status" value="1"/>
</dbReference>
<dbReference type="Gene3D" id="3.30.559.10">
    <property type="entry name" value="Chloramphenicol acetyltransferase-like domain"/>
    <property type="match status" value="1"/>
</dbReference>
<reference evidence="6 7" key="1">
    <citation type="submission" date="2022-11" db="EMBL/GenBank/DDBJ databases">
        <title>Minimal conservation of predation-associated metabolite biosynthetic gene clusters underscores biosynthetic potential of Myxococcota including descriptions for ten novel species: Archangium lansinium sp. nov., Myxococcus landrumus sp. nov., Nannocystis bai.</title>
        <authorList>
            <person name="Ahearne A."/>
            <person name="Stevens C."/>
            <person name="Phillips K."/>
        </authorList>
    </citation>
    <scope>NUCLEOTIDE SEQUENCE [LARGE SCALE GENOMIC DNA]</scope>
    <source>
        <strain evidence="6 7">MIWBW</strain>
    </source>
</reference>
<dbReference type="SUPFAM" id="SSF47336">
    <property type="entry name" value="ACP-like"/>
    <property type="match status" value="2"/>
</dbReference>
<evidence type="ECO:0000256" key="1">
    <source>
        <dbReference type="ARBA" id="ARBA00001957"/>
    </source>
</evidence>
<dbReference type="InterPro" id="IPR000873">
    <property type="entry name" value="AMP-dep_synth/lig_dom"/>
</dbReference>
<dbReference type="CDD" id="cd19531">
    <property type="entry name" value="LCL_NRPS-like"/>
    <property type="match status" value="1"/>
</dbReference>
<dbReference type="InterPro" id="IPR023213">
    <property type="entry name" value="CAT-like_dom_sf"/>
</dbReference>
<name>A0ABT4ALP2_9BACT</name>
<dbReference type="InterPro" id="IPR025110">
    <property type="entry name" value="AMP-bd_C"/>
</dbReference>
<dbReference type="Gene3D" id="3.30.300.30">
    <property type="match status" value="2"/>
</dbReference>
<feature type="region of interest" description="Disordered" evidence="4">
    <location>
        <begin position="808"/>
        <end position="832"/>
    </location>
</feature>
<evidence type="ECO:0000313" key="7">
    <source>
        <dbReference type="Proteomes" id="UP001207654"/>
    </source>
</evidence>
<dbReference type="Pfam" id="PF00501">
    <property type="entry name" value="AMP-binding"/>
    <property type="match status" value="2"/>
</dbReference>
<keyword evidence="7" id="KW-1185">Reference proteome</keyword>
<proteinExistence type="predicted"/>
<gene>
    <name evidence="6" type="ORF">OV287_45485</name>
</gene>
<dbReference type="Gene3D" id="3.40.50.1820">
    <property type="entry name" value="alpha/beta hydrolase"/>
    <property type="match status" value="1"/>
</dbReference>
<keyword evidence="3" id="KW-0597">Phosphoprotein</keyword>
<dbReference type="PROSITE" id="PS00012">
    <property type="entry name" value="PHOSPHOPANTETHEINE"/>
    <property type="match status" value="1"/>
</dbReference>
<accession>A0ABT4ALP2</accession>
<sequence>MSARAETGTGEAVCAHSLFETQMARAPDAVAVTYDAESLTYRELDQRANRLAHHLVALGVEPEARVALALERTPEWVVGLLGILKAGGTYVPLELAYPRARLARVLEDARPHVVVTHTAHRGRLPAVEAPTVCLDAAASELARRPSEAPAVQVTPEHLAYVIFTSGSTGRPKGVQLAHRGLVHVLRGVIEAHGVVPGQRVLQFASAGFDASVCEVLSTLAAGAGLCLAPREAMLPGPRLHALLREQAITTVTLVPSVLAQLEPQGLPALKTLISVGEALPPELARRWKPGRRLLNAYGPTEATICATVEDAVDVERPSIGRPLPGVGVHVLDERLERVPSGAPGELYVGGIGVARGYLGQPGLTAERFVPDPFIGELGARMYRTGDKVRALPDGRLEFLGRIDSQVKVRGVRIELGEVEAALARHPSVRQAAVVLRTEASGDTRLVAYVVPAGDIAPSPETLRTFLREQLPEPMLPSAYGVLAALPLTPHGKLDAQALPELTPSTGPEDATPPRTPREARLVQLWAELFHRERVGLHEDFFLLGGHSLLAGQLLARLRETEGVELPLAALFEHPTVGRLASLIDEREGQAPSAPALPPLVRVPRDGTAPLSFQQEQVWFVHELSPGNLAYNAQMVLRLRGALDVPALERALAEIIRRHESLRTTFPTRDGHPVQEVHPPWDVHVPVMDLRGEADVEGAAKRRLAEEVRRPFDFTRLPLVRWTLLRLGTEEHVLVHVEHHFVHDGWSAAVFLRELKALYPAFLEGRASPLPELAFQFADFAAWQRSWLRGPVLEQQLAYWRQKLEPLPPPVELPADRPRPRTPSHQGGELRTELPEPLRRALKTLGREQGVTFFMALRAAFVALLHRYTGLEDVCIATTVANRRAPEVEPLIGMMVNTVLLRTDAGGDPTFTELLRRVRTVDLEAHAHADVPLMSLVRELRPERDGGPSPLFQVMFSFHDSPVPELDFGGLRGSTVPIGNGSSKCDLNIIVIPEGEQRAGTGAPEDGPVSIRWEYSADLFDHETVARLAACYHRLLEAVAAAPLTRLSELPLLSEEERHRVLVAWNGSRPEPLPSDMGLHSAFQAQARRMPRAVAVECGGRTLTYGELEQRAGQLARHLKRLGVGPEVAVGLCVERSVEMVVGLLGILEAGGAYVPLDPGFPEERLEFMRRDTGMPVLVTQAALLPRLASDGMCTVCLDSDGPALALEDEAPLHQAVQPESAAYILYTSGSTGRPKGVMVPHRTGARFLAAMKEQPGLSSEDVLVAVTTLSFDIAVLELLLPLSVGARVVVAGREEATDGARLGALLEASGATVLQATPSTWRLLEESGWKGRRLKALSGGEALPRELAARLLERCGEVWNLYGPTETTVWSTVHAVTSKEDGPVSIGRPIGGTRVYVLDARMQPVPTGVPGELYIGGEGVARGYLGRPELTAERFVPDAFSGDPGARLYRTGDRVRWHSNGTLAYEGRTDQQVKLRGHRIELGEVEEALRRHPSVRETVAVVREDTPGDRRLVAYVVPTPPTPPNSPLPLGEGRGEGIELLGLNPEALRTWLKQTLPEYMVPSAFVPLEALPLTPNGKVDRRALPAPGREALGSARTYEAPRTPDETWLADRWAELLGLERVGVHDDFFSLGGHSLLAARLVSRLRAEQQVALSVRHVFDQPTVAQLAEALAAARARPPDTESIRRTELPVDPAQLSDDEVNVLLGIEDL</sequence>
<feature type="domain" description="Carrier" evidence="5">
    <location>
        <begin position="1600"/>
        <end position="1675"/>
    </location>
</feature>
<protein>
    <submittedName>
        <fullName evidence="6">Amino acid adenylation domain-containing protein</fullName>
    </submittedName>
</protein>
<dbReference type="Proteomes" id="UP001207654">
    <property type="component" value="Unassembled WGS sequence"/>
</dbReference>
<dbReference type="PROSITE" id="PS50075">
    <property type="entry name" value="CARRIER"/>
    <property type="match status" value="2"/>
</dbReference>
<dbReference type="EMBL" id="JAPNKA010000001">
    <property type="protein sequence ID" value="MCY1081727.1"/>
    <property type="molecule type" value="Genomic_DNA"/>
</dbReference>
<dbReference type="PANTHER" id="PTHR45527:SF1">
    <property type="entry name" value="FATTY ACID SYNTHASE"/>
    <property type="match status" value="1"/>
</dbReference>
<evidence type="ECO:0000313" key="6">
    <source>
        <dbReference type="EMBL" id="MCY1081727.1"/>
    </source>
</evidence>
<dbReference type="RefSeq" id="WP_267540316.1">
    <property type="nucleotide sequence ID" value="NZ_JAPNKA010000001.1"/>
</dbReference>
<evidence type="ECO:0000256" key="4">
    <source>
        <dbReference type="SAM" id="MobiDB-lite"/>
    </source>
</evidence>
<dbReference type="InterPro" id="IPR036736">
    <property type="entry name" value="ACP-like_sf"/>
</dbReference>
<dbReference type="InterPro" id="IPR001242">
    <property type="entry name" value="Condensation_dom"/>
</dbReference>
<dbReference type="Gene3D" id="3.30.559.30">
    <property type="entry name" value="Nonribosomal peptide synthetase, condensation domain"/>
    <property type="match status" value="1"/>
</dbReference>
<dbReference type="PROSITE" id="PS00455">
    <property type="entry name" value="AMP_BINDING"/>
    <property type="match status" value="2"/>
</dbReference>
<evidence type="ECO:0000259" key="5">
    <source>
        <dbReference type="PROSITE" id="PS50075"/>
    </source>
</evidence>
<evidence type="ECO:0000256" key="2">
    <source>
        <dbReference type="ARBA" id="ARBA00022450"/>
    </source>
</evidence>
<dbReference type="Pfam" id="PF00668">
    <property type="entry name" value="Condensation"/>
    <property type="match status" value="1"/>
</dbReference>
<organism evidence="6 7">
    <name type="scientific">Archangium lansingense</name>
    <dbReference type="NCBI Taxonomy" id="2995310"/>
    <lineage>
        <taxon>Bacteria</taxon>
        <taxon>Pseudomonadati</taxon>
        <taxon>Myxococcota</taxon>
        <taxon>Myxococcia</taxon>
        <taxon>Myxococcales</taxon>
        <taxon>Cystobacterineae</taxon>
        <taxon>Archangiaceae</taxon>
        <taxon>Archangium</taxon>
    </lineage>
</organism>
<dbReference type="InterPro" id="IPR010071">
    <property type="entry name" value="AA_adenyl_dom"/>
</dbReference>
<dbReference type="InterPro" id="IPR006162">
    <property type="entry name" value="Ppantetheine_attach_site"/>
</dbReference>
<dbReference type="InterPro" id="IPR045851">
    <property type="entry name" value="AMP-bd_C_sf"/>
</dbReference>
<dbReference type="PANTHER" id="PTHR45527">
    <property type="entry name" value="NONRIBOSOMAL PEPTIDE SYNTHETASE"/>
    <property type="match status" value="1"/>
</dbReference>
<dbReference type="Gene3D" id="3.40.50.980">
    <property type="match status" value="4"/>
</dbReference>
<dbReference type="CDD" id="cd12116">
    <property type="entry name" value="A_NRPS_Ta1_like"/>
    <property type="match status" value="1"/>
</dbReference>
<dbReference type="SUPFAM" id="SSF52777">
    <property type="entry name" value="CoA-dependent acyltransferases"/>
    <property type="match status" value="2"/>
</dbReference>
<evidence type="ECO:0000256" key="3">
    <source>
        <dbReference type="ARBA" id="ARBA00022553"/>
    </source>
</evidence>
<dbReference type="InterPro" id="IPR020806">
    <property type="entry name" value="PKS_PP-bd"/>
</dbReference>
<dbReference type="InterPro" id="IPR009081">
    <property type="entry name" value="PP-bd_ACP"/>
</dbReference>
<comment type="cofactor">
    <cofactor evidence="1">
        <name>pantetheine 4'-phosphate</name>
        <dbReference type="ChEBI" id="CHEBI:47942"/>
    </cofactor>
</comment>
<feature type="domain" description="Carrier" evidence="5">
    <location>
        <begin position="512"/>
        <end position="587"/>
    </location>
</feature>
<dbReference type="SUPFAM" id="SSF56801">
    <property type="entry name" value="Acetyl-CoA synthetase-like"/>
    <property type="match status" value="2"/>
</dbReference>
<dbReference type="SMART" id="SM00823">
    <property type="entry name" value="PKS_PP"/>
    <property type="match status" value="2"/>
</dbReference>
<dbReference type="NCBIfam" id="NF003417">
    <property type="entry name" value="PRK04813.1"/>
    <property type="match status" value="2"/>
</dbReference>
<dbReference type="NCBIfam" id="TIGR01733">
    <property type="entry name" value="AA-adenyl-dom"/>
    <property type="match status" value="2"/>
</dbReference>